<name>A0A4P7N3N1_PYROR</name>
<accession>A0A4P7N3N1</accession>
<sequence length="32" mass="3634">MEQTCARYPTLRSMVSILLRALPSARPQLLSM</sequence>
<organism evidence="1 2">
    <name type="scientific">Pyricularia oryzae</name>
    <name type="common">Rice blast fungus</name>
    <name type="synonym">Magnaporthe oryzae</name>
    <dbReference type="NCBI Taxonomy" id="318829"/>
    <lineage>
        <taxon>Eukaryota</taxon>
        <taxon>Fungi</taxon>
        <taxon>Dikarya</taxon>
        <taxon>Ascomycota</taxon>
        <taxon>Pezizomycotina</taxon>
        <taxon>Sordariomycetes</taxon>
        <taxon>Sordariomycetidae</taxon>
        <taxon>Magnaporthales</taxon>
        <taxon>Pyriculariaceae</taxon>
        <taxon>Pyricularia</taxon>
    </lineage>
</organism>
<evidence type="ECO:0000313" key="1">
    <source>
        <dbReference type="EMBL" id="QBZ56112.1"/>
    </source>
</evidence>
<dbReference type="Proteomes" id="UP000294847">
    <property type="component" value="Chromosome 2"/>
</dbReference>
<evidence type="ECO:0000313" key="2">
    <source>
        <dbReference type="Proteomes" id="UP000294847"/>
    </source>
</evidence>
<dbReference type="EMBL" id="CP034205">
    <property type="protein sequence ID" value="QBZ56112.1"/>
    <property type="molecule type" value="Genomic_DNA"/>
</dbReference>
<reference evidence="1 2" key="1">
    <citation type="journal article" date="2019" name="Mol. Biol. Evol.">
        <title>Blast fungal genomes show frequent chromosomal changes, gene gains and losses, and effector gene turnover.</title>
        <authorList>
            <person name="Gomez Luciano L.B."/>
            <person name="Jason Tsai I."/>
            <person name="Chuma I."/>
            <person name="Tosa Y."/>
            <person name="Chen Y.H."/>
            <person name="Li J.Y."/>
            <person name="Li M.Y."/>
            <person name="Jade Lu M.Y."/>
            <person name="Nakayashiki H."/>
            <person name="Li W.H."/>
        </authorList>
    </citation>
    <scope>NUCLEOTIDE SEQUENCE [LARGE SCALE GENOMIC DNA]</scope>
    <source>
        <strain evidence="1">MZ5-1-6</strain>
    </source>
</reference>
<dbReference type="AlphaFoldDB" id="A0A4P7N3N1"/>
<proteinExistence type="predicted"/>
<gene>
    <name evidence="1" type="ORF">PoMZ_01018</name>
</gene>
<protein>
    <submittedName>
        <fullName evidence="1">Uncharacterized protein</fullName>
    </submittedName>
</protein>